<keyword evidence="1" id="KW-0732">Signal</keyword>
<feature type="signal peptide" evidence="1">
    <location>
        <begin position="1"/>
        <end position="20"/>
    </location>
</feature>
<organism evidence="2 3">
    <name type="scientific">Rhodovastum atsumiense</name>
    <dbReference type="NCBI Taxonomy" id="504468"/>
    <lineage>
        <taxon>Bacteria</taxon>
        <taxon>Pseudomonadati</taxon>
        <taxon>Pseudomonadota</taxon>
        <taxon>Alphaproteobacteria</taxon>
        <taxon>Acetobacterales</taxon>
        <taxon>Acetobacteraceae</taxon>
        <taxon>Rhodovastum</taxon>
    </lineage>
</organism>
<dbReference type="RefSeq" id="WP_150043198.1">
    <property type="nucleotide sequence ID" value="NZ_OW485601.1"/>
</dbReference>
<evidence type="ECO:0000313" key="2">
    <source>
        <dbReference type="EMBL" id="KAA5609734.1"/>
    </source>
</evidence>
<accession>A0A5M6INA0</accession>
<dbReference type="AlphaFoldDB" id="A0A5M6INA0"/>
<sequence>MRRIVACLALVLAAPLGAQAQSGPPHAWLFGTWTGGLYPAPARPTAAQCLAHPTVIFTQDVVLRATLMDVIYLQREIETALTTAGSTEIRFVAAAPVGNGLLGVAAGPGAPGFGCESPDVLHVQRHGENEIIFPGCADFPNPLVRCPSP</sequence>
<comment type="caution">
    <text evidence="2">The sequence shown here is derived from an EMBL/GenBank/DDBJ whole genome shotgun (WGS) entry which is preliminary data.</text>
</comment>
<protein>
    <submittedName>
        <fullName evidence="2">Uncharacterized protein</fullName>
    </submittedName>
</protein>
<dbReference type="EMBL" id="VWPK01000045">
    <property type="protein sequence ID" value="KAA5609734.1"/>
    <property type="molecule type" value="Genomic_DNA"/>
</dbReference>
<name>A0A5M6INA0_9PROT</name>
<evidence type="ECO:0000256" key="1">
    <source>
        <dbReference type="SAM" id="SignalP"/>
    </source>
</evidence>
<keyword evidence="3" id="KW-1185">Reference proteome</keyword>
<dbReference type="Proteomes" id="UP000325255">
    <property type="component" value="Unassembled WGS sequence"/>
</dbReference>
<evidence type="ECO:0000313" key="3">
    <source>
        <dbReference type="Proteomes" id="UP000325255"/>
    </source>
</evidence>
<proteinExistence type="predicted"/>
<reference evidence="2 3" key="1">
    <citation type="submission" date="2019-09" db="EMBL/GenBank/DDBJ databases">
        <title>Genome sequence of Rhodovastum atsumiense, a diverse member of the Acetobacteraceae family of non-sulfur purple photosynthetic bacteria.</title>
        <authorList>
            <person name="Meyer T."/>
            <person name="Kyndt J."/>
        </authorList>
    </citation>
    <scope>NUCLEOTIDE SEQUENCE [LARGE SCALE GENOMIC DNA]</scope>
    <source>
        <strain evidence="2 3">DSM 21279</strain>
    </source>
</reference>
<gene>
    <name evidence="2" type="ORF">F1189_22855</name>
</gene>
<dbReference type="OrthoDB" id="7274447at2"/>
<feature type="chain" id="PRO_5024339049" evidence="1">
    <location>
        <begin position="21"/>
        <end position="149"/>
    </location>
</feature>